<dbReference type="InterPro" id="IPR016162">
    <property type="entry name" value="Ald_DH_N"/>
</dbReference>
<evidence type="ECO:0000313" key="7">
    <source>
        <dbReference type="Proteomes" id="UP000029590"/>
    </source>
</evidence>
<sequence>MLKESYPYYLANQAVQANTDLEVTDKYSGKVATRVALADAKAIDAAIAAAVEAEKPFAAWPSFRRQAVLDHCVTRFRERFDELADALCIEAGKPINDSKGEVTRLIDTFRVAAEESVRIGGELVDLEISKRAQGYSGYVKRVPIGACSFISPFNFPLNLAAHKVAPAIAAGCPFVLKPASRTPIGALIIGEVLAETDLPKGAFSILPAHRDGADLFTTDARFKLLSFTGSPAVGWDLKQKAGKKKVVLELGGNAAAIVDADQRERLDYVVERLVFGAFYQSGQSCIGVQRILVHASLYEALREKLIAKTRALKMGDPKDPQTFVGPMISESESRRLAGWMEAAVQAGAKIVAGGKVDGAMFEATLLEKVGRDQDLYRKEAFGPVALLESFERFEDALARVNDSDFGLQAGVFTDSLSHAHRAWDALEVGGVVINDVPSFRVDNMPYGGVKDSGLGREGIRYAIEDMTEPRLMVVRQPG</sequence>
<dbReference type="CDD" id="cd07147">
    <property type="entry name" value="ALDH_F21_RNP123"/>
    <property type="match status" value="1"/>
</dbReference>
<feature type="domain" description="Aldehyde dehydrogenase" evidence="5">
    <location>
        <begin position="18"/>
        <end position="470"/>
    </location>
</feature>
<dbReference type="KEGG" id="bgo:BM43_5896"/>
<feature type="active site" evidence="3">
    <location>
        <position position="249"/>
    </location>
</feature>
<evidence type="ECO:0000259" key="5">
    <source>
        <dbReference type="Pfam" id="PF00171"/>
    </source>
</evidence>
<dbReference type="SUPFAM" id="SSF53720">
    <property type="entry name" value="ALDH-like"/>
    <property type="match status" value="1"/>
</dbReference>
<dbReference type="InterPro" id="IPR051020">
    <property type="entry name" value="ALDH-related_metabolic_enz"/>
</dbReference>
<dbReference type="InterPro" id="IPR015590">
    <property type="entry name" value="Aldehyde_DH_dom"/>
</dbReference>
<dbReference type="PROSITE" id="PS00687">
    <property type="entry name" value="ALDEHYDE_DEHYDR_GLU"/>
    <property type="match status" value="1"/>
</dbReference>
<dbReference type="InterPro" id="IPR016163">
    <property type="entry name" value="Ald_DH_C"/>
</dbReference>
<dbReference type="Proteomes" id="UP000029590">
    <property type="component" value="Unassembled WGS sequence"/>
</dbReference>
<evidence type="ECO:0000256" key="2">
    <source>
        <dbReference type="ARBA" id="ARBA00023002"/>
    </source>
</evidence>
<reference evidence="6 7" key="1">
    <citation type="submission" date="2014-04" db="EMBL/GenBank/DDBJ databases">
        <authorList>
            <person name="Bishop-Lilly K.A."/>
            <person name="Broomall S.M."/>
            <person name="Chain P.S."/>
            <person name="Chertkov O."/>
            <person name="Coyne S.R."/>
            <person name="Daligault H.E."/>
            <person name="Davenport K.W."/>
            <person name="Erkkila T."/>
            <person name="Frey K.G."/>
            <person name="Gibbons H.S."/>
            <person name="Gu W."/>
            <person name="Jaissle J."/>
            <person name="Johnson S.L."/>
            <person name="Koroleva G.I."/>
            <person name="Ladner J.T."/>
            <person name="Lo C.-C."/>
            <person name="Minogue T.D."/>
            <person name="Munk C."/>
            <person name="Palacios G.F."/>
            <person name="Redden C.L."/>
            <person name="Rosenzweig C.N."/>
            <person name="Scholz M.B."/>
            <person name="Teshima H."/>
            <person name="Xu Y."/>
        </authorList>
    </citation>
    <scope>NUCLEOTIDE SEQUENCE [LARGE SCALE GENOMIC DNA]</scope>
    <source>
        <strain evidence="7">gladioli</strain>
    </source>
</reference>
<dbReference type="EMBL" id="JPGG01000016">
    <property type="protein sequence ID" value="KGC15689.1"/>
    <property type="molecule type" value="Genomic_DNA"/>
</dbReference>
<accession>A0AAW3F3Z0</accession>
<dbReference type="Pfam" id="PF00171">
    <property type="entry name" value="Aldedh"/>
    <property type="match status" value="1"/>
</dbReference>
<evidence type="ECO:0000256" key="3">
    <source>
        <dbReference type="PROSITE-ProRule" id="PRU10007"/>
    </source>
</evidence>
<name>A0AAW3F3Z0_BURGA</name>
<dbReference type="PANTHER" id="PTHR42991:SF1">
    <property type="entry name" value="ALDEHYDE DEHYDROGENASE"/>
    <property type="match status" value="1"/>
</dbReference>
<evidence type="ECO:0000256" key="4">
    <source>
        <dbReference type="RuleBase" id="RU003345"/>
    </source>
</evidence>
<dbReference type="Gene3D" id="3.40.605.10">
    <property type="entry name" value="Aldehyde Dehydrogenase, Chain A, domain 1"/>
    <property type="match status" value="1"/>
</dbReference>
<dbReference type="FunFam" id="3.40.605.10:FF:000020">
    <property type="entry name" value="Aldehyde dehydrogenase"/>
    <property type="match status" value="1"/>
</dbReference>
<dbReference type="InterPro" id="IPR016161">
    <property type="entry name" value="Ald_DH/histidinol_DH"/>
</dbReference>
<dbReference type="GO" id="GO:0008911">
    <property type="term" value="F:lactaldehyde dehydrogenase (NAD+) activity"/>
    <property type="evidence" value="ECO:0007669"/>
    <property type="project" value="TreeGrafter"/>
</dbReference>
<comment type="caution">
    <text evidence="6">The sequence shown here is derived from an EMBL/GenBank/DDBJ whole genome shotgun (WGS) entry which is preliminary data.</text>
</comment>
<dbReference type="AlphaFoldDB" id="A0AAW3F3Z0"/>
<gene>
    <name evidence="6" type="ORF">DM48_1869</name>
</gene>
<evidence type="ECO:0000313" key="6">
    <source>
        <dbReference type="EMBL" id="KGC15689.1"/>
    </source>
</evidence>
<dbReference type="PANTHER" id="PTHR42991">
    <property type="entry name" value="ALDEHYDE DEHYDROGENASE"/>
    <property type="match status" value="1"/>
</dbReference>
<evidence type="ECO:0000256" key="1">
    <source>
        <dbReference type="ARBA" id="ARBA00009986"/>
    </source>
</evidence>
<comment type="similarity">
    <text evidence="1 4">Belongs to the aldehyde dehydrogenase family.</text>
</comment>
<dbReference type="Gene3D" id="3.40.309.10">
    <property type="entry name" value="Aldehyde Dehydrogenase, Chain A, domain 2"/>
    <property type="match status" value="1"/>
</dbReference>
<protein>
    <submittedName>
        <fullName evidence="6">Aldehyde dehydrogenase family protein</fullName>
    </submittedName>
</protein>
<keyword evidence="2 4" id="KW-0560">Oxidoreductase</keyword>
<proteinExistence type="inferred from homology"/>
<dbReference type="RefSeq" id="WP_036055689.1">
    <property type="nucleotide sequence ID" value="NZ_CADEQJ010000003.1"/>
</dbReference>
<dbReference type="InterPro" id="IPR029510">
    <property type="entry name" value="Ald_DH_CS_GLU"/>
</dbReference>
<organism evidence="6 7">
    <name type="scientific">Burkholderia gladioli</name>
    <name type="common">Pseudomonas marginata</name>
    <name type="synonym">Phytomonas marginata</name>
    <dbReference type="NCBI Taxonomy" id="28095"/>
    <lineage>
        <taxon>Bacteria</taxon>
        <taxon>Pseudomonadati</taxon>
        <taxon>Pseudomonadota</taxon>
        <taxon>Betaproteobacteria</taxon>
        <taxon>Burkholderiales</taxon>
        <taxon>Burkholderiaceae</taxon>
        <taxon>Burkholderia</taxon>
    </lineage>
</organism>